<protein>
    <submittedName>
        <fullName evidence="2">Uncharacterized protein</fullName>
    </submittedName>
</protein>
<dbReference type="Proteomes" id="UP000228680">
    <property type="component" value="Unassembled WGS sequence"/>
</dbReference>
<sequence>MTWLKQFKVHRQEKYEIKKYERALRKAWFWEVTLQKEKAAQFLESHMTTSTYYAEGIIGSGWIKIGYLYYDLKEFSKAAASFEKGLEIGKHLEYPYNSQLKKIIKAFEKADREDLVNKWRPELIDRARYDKKFKRLEKI</sequence>
<accession>A0A2M9EXT9</accession>
<evidence type="ECO:0000256" key="1">
    <source>
        <dbReference type="PROSITE-ProRule" id="PRU00339"/>
    </source>
</evidence>
<dbReference type="EMBL" id="PCGR01000004">
    <property type="protein sequence ID" value="PJK16008.1"/>
    <property type="molecule type" value="Genomic_DNA"/>
</dbReference>
<name>A0A2M9EXT9_9BACL</name>
<keyword evidence="1" id="KW-0802">TPR repeat</keyword>
<dbReference type="InterPro" id="IPR019734">
    <property type="entry name" value="TPR_rpt"/>
</dbReference>
<dbReference type="AlphaFoldDB" id="A0A2M9EXT9"/>
<reference evidence="2 3" key="1">
    <citation type="submission" date="2017-10" db="EMBL/GenBank/DDBJ databases">
        <title>Draft genome of Chryseomicrobium casticus sp. nov.</title>
        <authorList>
            <person name="Chakraborty R."/>
            <person name="Saha T."/>
        </authorList>
    </citation>
    <scope>NUCLEOTIDE SEQUENCE [LARGE SCALE GENOMIC DNA]</scope>
    <source>
        <strain evidence="2 3">ET03</strain>
    </source>
</reference>
<evidence type="ECO:0000313" key="2">
    <source>
        <dbReference type="EMBL" id="PJK16008.1"/>
    </source>
</evidence>
<gene>
    <name evidence="2" type="ORF">CQS04_12300</name>
</gene>
<evidence type="ECO:0000313" key="3">
    <source>
        <dbReference type="Proteomes" id="UP000228680"/>
    </source>
</evidence>
<dbReference type="PROSITE" id="PS50005">
    <property type="entry name" value="TPR"/>
    <property type="match status" value="1"/>
</dbReference>
<feature type="repeat" description="TPR" evidence="1">
    <location>
        <begin position="59"/>
        <end position="92"/>
    </location>
</feature>
<dbReference type="RefSeq" id="WP_100354413.1">
    <property type="nucleotide sequence ID" value="NZ_PCGR01000004.1"/>
</dbReference>
<keyword evidence="3" id="KW-1185">Reference proteome</keyword>
<proteinExistence type="predicted"/>
<comment type="caution">
    <text evidence="2">The sequence shown here is derived from an EMBL/GenBank/DDBJ whole genome shotgun (WGS) entry which is preliminary data.</text>
</comment>
<organism evidence="2 3">
    <name type="scientific">Chryseomicrobium excrementi</name>
    <dbReference type="NCBI Taxonomy" id="2041346"/>
    <lineage>
        <taxon>Bacteria</taxon>
        <taxon>Bacillati</taxon>
        <taxon>Bacillota</taxon>
        <taxon>Bacilli</taxon>
        <taxon>Bacillales</taxon>
        <taxon>Caryophanaceae</taxon>
        <taxon>Chryseomicrobium</taxon>
    </lineage>
</organism>
<dbReference type="OrthoDB" id="2884312at2"/>